<organism evidence="4">
    <name type="scientific">Tanacetum cinerariifolium</name>
    <name type="common">Dalmatian daisy</name>
    <name type="synonym">Chrysanthemum cinerariifolium</name>
    <dbReference type="NCBI Taxonomy" id="118510"/>
    <lineage>
        <taxon>Eukaryota</taxon>
        <taxon>Viridiplantae</taxon>
        <taxon>Streptophyta</taxon>
        <taxon>Embryophyta</taxon>
        <taxon>Tracheophyta</taxon>
        <taxon>Spermatophyta</taxon>
        <taxon>Magnoliopsida</taxon>
        <taxon>eudicotyledons</taxon>
        <taxon>Gunneridae</taxon>
        <taxon>Pentapetalae</taxon>
        <taxon>asterids</taxon>
        <taxon>campanulids</taxon>
        <taxon>Asterales</taxon>
        <taxon>Asteraceae</taxon>
        <taxon>Asteroideae</taxon>
        <taxon>Anthemideae</taxon>
        <taxon>Anthemidinae</taxon>
        <taxon>Tanacetum</taxon>
    </lineage>
</organism>
<evidence type="ECO:0000313" key="4">
    <source>
        <dbReference type="EMBL" id="GEY85325.1"/>
    </source>
</evidence>
<gene>
    <name evidence="4" type="ORF">Tci_457299</name>
</gene>
<feature type="domain" description="GAG-pre-integrase" evidence="2">
    <location>
        <begin position="354"/>
        <end position="411"/>
    </location>
</feature>
<reference evidence="4" key="1">
    <citation type="journal article" date="2019" name="Sci. Rep.">
        <title>Draft genome of Tanacetum cinerariifolium, the natural source of mosquito coil.</title>
        <authorList>
            <person name="Yamashiro T."/>
            <person name="Shiraishi A."/>
            <person name="Satake H."/>
            <person name="Nakayama K."/>
        </authorList>
    </citation>
    <scope>NUCLEOTIDE SEQUENCE</scope>
</reference>
<feature type="region of interest" description="Disordered" evidence="1">
    <location>
        <begin position="193"/>
        <end position="237"/>
    </location>
</feature>
<dbReference type="AlphaFoldDB" id="A0A699HX18"/>
<sequence length="441" mass="50414">MNVSEPGMYQIDTRPTHTRMPQLPHTFKNTNPLVSTSIGVIHRTSVSRPQLRSTQLKEKVMQNNSQVKIKQKEVKDHHKISSFSNKTKSVTACNDILKFRTLNVNVVCVTCSKCVFNSNHDACVSKLINDVNARTKKPKALPSSARKPKRQANQSVATPHKITIEKQCPSGYKWILKTKKKWMPKIRTDNMSTSIRPTIDTESRITNDSTPTNDLGSNLSNDSSSSKSFADRTNHPAFRNPKKSRAFWESLQNLKKDSRCTKHMTRNLKLLCNFIKKTVWFGNDQFAPILGYEDFVQGNITIKRVYYVKGLNHNLFLVSQLCDADLEVAFHKSTCFVRDIHGNDLLKGNHGSDLYLISLQETSSPTPICFMEKASPTQAWLWHCRFSYLNSDTINLLSKKDIVNGLPKLNMSRINCVHLVNWVKQRELHSRQKLFQVLKDI</sequence>
<dbReference type="Pfam" id="PF13976">
    <property type="entry name" value="gag_pre-integrs"/>
    <property type="match status" value="1"/>
</dbReference>
<evidence type="ECO:0000256" key="1">
    <source>
        <dbReference type="SAM" id="MobiDB-lite"/>
    </source>
</evidence>
<feature type="region of interest" description="Disordered" evidence="1">
    <location>
        <begin position="135"/>
        <end position="158"/>
    </location>
</feature>
<feature type="region of interest" description="Disordered" evidence="1">
    <location>
        <begin position="1"/>
        <end position="22"/>
    </location>
</feature>
<name>A0A699HX18_TANCI</name>
<evidence type="ECO:0000259" key="3">
    <source>
        <dbReference type="Pfam" id="PF22936"/>
    </source>
</evidence>
<proteinExistence type="predicted"/>
<evidence type="ECO:0000259" key="2">
    <source>
        <dbReference type="Pfam" id="PF13976"/>
    </source>
</evidence>
<protein>
    <submittedName>
        <fullName evidence="4">Uncharacterized protein</fullName>
    </submittedName>
</protein>
<dbReference type="EMBL" id="BKCJ010216019">
    <property type="protein sequence ID" value="GEY85325.1"/>
    <property type="molecule type" value="Genomic_DNA"/>
</dbReference>
<dbReference type="InterPro" id="IPR054722">
    <property type="entry name" value="PolX-like_BBD"/>
</dbReference>
<dbReference type="Pfam" id="PF22936">
    <property type="entry name" value="Pol_BBD"/>
    <property type="match status" value="1"/>
</dbReference>
<dbReference type="InterPro" id="IPR025724">
    <property type="entry name" value="GAG-pre-integrase_dom"/>
</dbReference>
<feature type="domain" description="Retrovirus-related Pol polyprotein from transposon TNT 1-94-like beta-barrel" evidence="3">
    <location>
        <begin position="257"/>
        <end position="324"/>
    </location>
</feature>
<comment type="caution">
    <text evidence="4">The sequence shown here is derived from an EMBL/GenBank/DDBJ whole genome shotgun (WGS) entry which is preliminary data.</text>
</comment>
<accession>A0A699HX18</accession>
<feature type="compositionally biased region" description="Low complexity" evidence="1">
    <location>
        <begin position="213"/>
        <end position="228"/>
    </location>
</feature>